<dbReference type="InterPro" id="IPR009492">
    <property type="entry name" value="TniQ"/>
</dbReference>
<accession>A0ABR8CIG4</accession>
<evidence type="ECO:0000313" key="2">
    <source>
        <dbReference type="EMBL" id="MBD2319472.1"/>
    </source>
</evidence>
<dbReference type="RefSeq" id="WP_190581513.1">
    <property type="nucleotide sequence ID" value="NZ_CAWPQU010000048.1"/>
</dbReference>
<comment type="caution">
    <text evidence="2">The sequence shown here is derived from an EMBL/GenBank/DDBJ whole genome shotgun (WGS) entry which is preliminary data.</text>
</comment>
<organism evidence="2 3">
    <name type="scientific">Phormidium tenue FACHB-1050</name>
    <dbReference type="NCBI Taxonomy" id="2692857"/>
    <lineage>
        <taxon>Bacteria</taxon>
        <taxon>Bacillati</taxon>
        <taxon>Cyanobacteriota</taxon>
        <taxon>Cyanophyceae</taxon>
        <taxon>Oscillatoriophycideae</taxon>
        <taxon>Oscillatoriales</taxon>
        <taxon>Oscillatoriaceae</taxon>
        <taxon>Phormidium</taxon>
    </lineage>
</organism>
<evidence type="ECO:0000313" key="3">
    <source>
        <dbReference type="Proteomes" id="UP000618445"/>
    </source>
</evidence>
<dbReference type="Pfam" id="PF06527">
    <property type="entry name" value="TniQ"/>
    <property type="match status" value="1"/>
</dbReference>
<reference evidence="2 3" key="1">
    <citation type="journal article" date="2020" name="ISME J.">
        <title>Comparative genomics reveals insights into cyanobacterial evolution and habitat adaptation.</title>
        <authorList>
            <person name="Chen M.Y."/>
            <person name="Teng W.K."/>
            <person name="Zhao L."/>
            <person name="Hu C.X."/>
            <person name="Zhou Y.K."/>
            <person name="Han B.P."/>
            <person name="Song L.R."/>
            <person name="Shu W.S."/>
        </authorList>
    </citation>
    <scope>NUCLEOTIDE SEQUENCE [LARGE SCALE GENOMIC DNA]</scope>
    <source>
        <strain evidence="2 3">FACHB-1050</strain>
    </source>
</reference>
<feature type="domain" description="TniQ" evidence="1">
    <location>
        <begin position="9"/>
        <end position="126"/>
    </location>
</feature>
<keyword evidence="3" id="KW-1185">Reference proteome</keyword>
<name>A0ABR8CIG4_9CYAN</name>
<proteinExistence type="predicted"/>
<sequence length="165" mass="19002">MQTIQPWFFQIEPYEGESISHFLGRIRRENYLTSSGLGKLTGLGGAIARWEKFRFNPPPSAKDLEALALVVAVSADRLFQMLPPEDIAIKLEPIRICCACYAEQPCHRMEWQYKTTDRCTRHGVTLLSQCPKCHARFKIPSLWIEGRCHRCFTSFADMQPNQKLL</sequence>
<gene>
    <name evidence="2" type="ORF">H6G05_21860</name>
</gene>
<evidence type="ECO:0000259" key="1">
    <source>
        <dbReference type="Pfam" id="PF06527"/>
    </source>
</evidence>
<protein>
    <submittedName>
        <fullName evidence="2">TniQ family protein</fullName>
    </submittedName>
</protein>
<dbReference type="Proteomes" id="UP000618445">
    <property type="component" value="Unassembled WGS sequence"/>
</dbReference>
<dbReference type="EMBL" id="JACJQY010000052">
    <property type="protein sequence ID" value="MBD2319472.1"/>
    <property type="molecule type" value="Genomic_DNA"/>
</dbReference>